<sequence length="365" mass="41079">MSCPFTPEAEAEAPLSSFPEETVLNPPMTHYDRESLFTSLPERVSYLTNFLQFTESDADTLNEATLILEPHIPDLVDHVYEHLFKFSVTKEVFMPRVGGHEGPMVADINNLTLEADQIKERKRFFTMYIKRLITSDYNDFKTWEYYDKVGKMHTGDPGLKHRKLVGKDGLRVDHIHLSGLLGWTMDRLIVIVLRDETIPLLKRETIVRALHKVMWIQQDLFSRHYVRDGEEYQKAPRAMAGSRIRPRPGNSSTSSPEASLHCPVGDNSSDRRMGATSPTQSSAASMTTSATGAESVNWNPQPGGSNTLSENWGRGAVSNKTIAQKTSADWSKARTRDRSMSNLEEIHAQVSASRPGLWRKIFGGS</sequence>
<dbReference type="PANTHER" id="PTHR42071:SF1">
    <property type="entry name" value="GLOBIN-SENSOR DOMAIN-CONTAINING PROTEIN"/>
    <property type="match status" value="1"/>
</dbReference>
<feature type="region of interest" description="Disordered" evidence="1">
    <location>
        <begin position="1"/>
        <end position="21"/>
    </location>
</feature>
<dbReference type="AlphaFoldDB" id="A0A8H3ABF8"/>
<proteinExistence type="predicted"/>
<feature type="compositionally biased region" description="Low complexity" evidence="1">
    <location>
        <begin position="275"/>
        <end position="293"/>
    </location>
</feature>
<dbReference type="Gene3D" id="1.10.490.10">
    <property type="entry name" value="Globins"/>
    <property type="match status" value="1"/>
</dbReference>
<dbReference type="Pfam" id="PF11563">
    <property type="entry name" value="Protoglobin"/>
    <property type="match status" value="1"/>
</dbReference>
<reference evidence="3" key="1">
    <citation type="submission" date="2021-01" db="EMBL/GenBank/DDBJ databases">
        <authorList>
            <person name="Kaushik A."/>
        </authorList>
    </citation>
    <scope>NUCLEOTIDE SEQUENCE</scope>
    <source>
        <strain evidence="3">AG3-T5</strain>
    </source>
</reference>
<comment type="caution">
    <text evidence="3">The sequence shown here is derived from an EMBL/GenBank/DDBJ whole genome shotgun (WGS) entry which is preliminary data.</text>
</comment>
<evidence type="ECO:0000256" key="1">
    <source>
        <dbReference type="SAM" id="MobiDB-lite"/>
    </source>
</evidence>
<protein>
    <recommendedName>
        <fullName evidence="2">Globin-sensor domain-containing protein</fullName>
    </recommendedName>
</protein>
<dbReference type="GO" id="GO:0019825">
    <property type="term" value="F:oxygen binding"/>
    <property type="evidence" value="ECO:0007669"/>
    <property type="project" value="InterPro"/>
</dbReference>
<gene>
    <name evidence="3" type="ORF">RDB_LOCUS25255</name>
</gene>
<accession>A0A8H3ABF8</accession>
<dbReference type="EMBL" id="CAJMWW010000065">
    <property type="protein sequence ID" value="CAE6412574.1"/>
    <property type="molecule type" value="Genomic_DNA"/>
</dbReference>
<dbReference type="InterPro" id="IPR012292">
    <property type="entry name" value="Globin/Proto"/>
</dbReference>
<feature type="region of interest" description="Disordered" evidence="1">
    <location>
        <begin position="234"/>
        <end position="339"/>
    </location>
</feature>
<evidence type="ECO:0000313" key="3">
    <source>
        <dbReference type="EMBL" id="CAE6412574.1"/>
    </source>
</evidence>
<feature type="domain" description="Globin-sensor" evidence="2">
    <location>
        <begin position="42"/>
        <end position="231"/>
    </location>
</feature>
<dbReference type="Proteomes" id="UP000663841">
    <property type="component" value="Unassembled WGS sequence"/>
</dbReference>
<feature type="compositionally biased region" description="Polar residues" evidence="1">
    <location>
        <begin position="318"/>
        <end position="329"/>
    </location>
</feature>
<feature type="compositionally biased region" description="Polar residues" evidence="1">
    <location>
        <begin position="294"/>
        <end position="310"/>
    </location>
</feature>
<dbReference type="GO" id="GO:0020037">
    <property type="term" value="F:heme binding"/>
    <property type="evidence" value="ECO:0007669"/>
    <property type="project" value="InterPro"/>
</dbReference>
<dbReference type="InterPro" id="IPR044398">
    <property type="entry name" value="Globin-sensor_dom"/>
</dbReference>
<dbReference type="PANTHER" id="PTHR42071">
    <property type="entry name" value="PROTOGLOBIN DOMAIN-CONTAINING PROTEIN"/>
    <property type="match status" value="1"/>
</dbReference>
<evidence type="ECO:0000313" key="4">
    <source>
        <dbReference type="Proteomes" id="UP000663841"/>
    </source>
</evidence>
<name>A0A8H3ABF8_9AGAM</name>
<evidence type="ECO:0000259" key="2">
    <source>
        <dbReference type="Pfam" id="PF11563"/>
    </source>
</evidence>
<organism evidence="3 4">
    <name type="scientific">Rhizoctonia solani</name>
    <dbReference type="NCBI Taxonomy" id="456999"/>
    <lineage>
        <taxon>Eukaryota</taxon>
        <taxon>Fungi</taxon>
        <taxon>Dikarya</taxon>
        <taxon>Basidiomycota</taxon>
        <taxon>Agaricomycotina</taxon>
        <taxon>Agaricomycetes</taxon>
        <taxon>Cantharellales</taxon>
        <taxon>Ceratobasidiaceae</taxon>
        <taxon>Rhizoctonia</taxon>
    </lineage>
</organism>